<keyword evidence="1" id="KW-0812">Transmembrane</keyword>
<organism evidence="2 3">
    <name type="scientific">Sporolactobacillus spathodeae</name>
    <dbReference type="NCBI Taxonomy" id="1465502"/>
    <lineage>
        <taxon>Bacteria</taxon>
        <taxon>Bacillati</taxon>
        <taxon>Bacillota</taxon>
        <taxon>Bacilli</taxon>
        <taxon>Bacillales</taxon>
        <taxon>Sporolactobacillaceae</taxon>
        <taxon>Sporolactobacillus</taxon>
    </lineage>
</organism>
<keyword evidence="1" id="KW-0472">Membrane</keyword>
<evidence type="ECO:0000313" key="2">
    <source>
        <dbReference type="EMBL" id="MBM7657307.1"/>
    </source>
</evidence>
<dbReference type="EMBL" id="JAFBEV010000005">
    <property type="protein sequence ID" value="MBM7657307.1"/>
    <property type="molecule type" value="Genomic_DNA"/>
</dbReference>
<name>A0ABS2Q6A6_9BACL</name>
<feature type="transmembrane region" description="Helical" evidence="1">
    <location>
        <begin position="7"/>
        <end position="26"/>
    </location>
</feature>
<dbReference type="Proteomes" id="UP000823201">
    <property type="component" value="Unassembled WGS sequence"/>
</dbReference>
<evidence type="ECO:0000313" key="3">
    <source>
        <dbReference type="Proteomes" id="UP000823201"/>
    </source>
</evidence>
<evidence type="ECO:0000256" key="1">
    <source>
        <dbReference type="SAM" id="Phobius"/>
    </source>
</evidence>
<gene>
    <name evidence="2" type="ORF">JOC27_000750</name>
</gene>
<sequence>MKQRQAVSSIILFFFLFSVLLVSYHLTGDHPAITYFPENEPIVFKDYGTTLQLTDGGTSLDWFIHSSLYQTAYLMQNFSLLYKNNRLIEINNQWKKDTNRIADRRSVHANFGYYQSVTVHQAEVHRGETISGKEVSSYAQLFVASLNGRRAGFQQGRTEAEKQIERKIVTTYNRQQKELLMRAAKQYGFQPEAYKIISLADLASTAPKTLFPSRPDTASRITGQLWEGIYKIILSGFQMGENQYEPVIGSSLPLLLIGKDHMLVLTESAGGRIVLLKQLF</sequence>
<proteinExistence type="predicted"/>
<comment type="caution">
    <text evidence="2">The sequence shown here is derived from an EMBL/GenBank/DDBJ whole genome shotgun (WGS) entry which is preliminary data.</text>
</comment>
<keyword evidence="1" id="KW-1133">Transmembrane helix</keyword>
<dbReference type="RefSeq" id="WP_205005656.1">
    <property type="nucleotide sequence ID" value="NZ_CBCRXA010000004.1"/>
</dbReference>
<protein>
    <submittedName>
        <fullName evidence="2">Uncharacterized protein</fullName>
    </submittedName>
</protein>
<reference evidence="2 3" key="1">
    <citation type="submission" date="2021-01" db="EMBL/GenBank/DDBJ databases">
        <title>Genomic Encyclopedia of Type Strains, Phase IV (KMG-IV): sequencing the most valuable type-strain genomes for metagenomic binning, comparative biology and taxonomic classification.</title>
        <authorList>
            <person name="Goeker M."/>
        </authorList>
    </citation>
    <scope>NUCLEOTIDE SEQUENCE [LARGE SCALE GENOMIC DNA]</scope>
    <source>
        <strain evidence="2 3">DSM 100968</strain>
    </source>
</reference>
<accession>A0ABS2Q6A6</accession>
<keyword evidence="3" id="KW-1185">Reference proteome</keyword>